<name>A0AA41U186_9ACTN</name>
<dbReference type="InterPro" id="IPR050922">
    <property type="entry name" value="LytR/CpsA/Psr_CW_biosynth"/>
</dbReference>
<evidence type="ECO:0000256" key="1">
    <source>
        <dbReference type="ARBA" id="ARBA00006068"/>
    </source>
</evidence>
<dbReference type="PANTHER" id="PTHR33392">
    <property type="entry name" value="POLYISOPRENYL-TEICHOIC ACID--PEPTIDOGLYCAN TEICHOIC ACID TRANSFERASE TAGU"/>
    <property type="match status" value="1"/>
</dbReference>
<dbReference type="PANTHER" id="PTHR33392:SF6">
    <property type="entry name" value="POLYISOPRENYL-TEICHOIC ACID--PEPTIDOGLYCAN TEICHOIC ACID TRANSFERASE TAGU"/>
    <property type="match status" value="1"/>
</dbReference>
<sequence length="387" mass="41690">MSFEHQPDQPTSDAAARPADDASAAPAASAAPEPAEGGRRARRRAERPRRRWRKPLLITLSLLLVLLGGAAGCLWYTVKQLDGNIKRVDNALSREGLPIEAGPRPTADPAAGKAMNILLVGSDSRGPATTGSDAGGDIEASRGDRTDTMMLLHIPSDRSAVRAVSLPRDLWVPIPGRGEAKLNAAFSWGGPQLLVATIENLTQVRIDHYVAIDFDGFKNMVDTLGGVEVTLKKATHDPSQNVDFTAGVNKLDGTRALQFVRQRHGLPRGDFDRIVRQQQLLGAIASKVLGDGVLSHPLRTKDLLESLTKSMTADRGFGFTDLMGLANSLKDVKDDDLEFRTIPTSGTGTRERQSVVLLDAARAQVLFAAVRVDGPWPAAPKNETWQP</sequence>
<keyword evidence="3" id="KW-0472">Membrane</keyword>
<dbReference type="InterPro" id="IPR004474">
    <property type="entry name" value="LytR_CpsA_psr"/>
</dbReference>
<dbReference type="AlphaFoldDB" id="A0AA41U186"/>
<evidence type="ECO:0000313" key="6">
    <source>
        <dbReference type="Proteomes" id="UP001165378"/>
    </source>
</evidence>
<dbReference type="Gene3D" id="3.40.630.190">
    <property type="entry name" value="LCP protein"/>
    <property type="match status" value="1"/>
</dbReference>
<feature type="compositionally biased region" description="Low complexity" evidence="2">
    <location>
        <begin position="14"/>
        <end position="35"/>
    </location>
</feature>
<dbReference type="Pfam" id="PF03816">
    <property type="entry name" value="LytR_cpsA_psr"/>
    <property type="match status" value="1"/>
</dbReference>
<feature type="domain" description="Cell envelope-related transcriptional attenuator" evidence="4">
    <location>
        <begin position="145"/>
        <end position="288"/>
    </location>
</feature>
<keyword evidence="3" id="KW-1133">Transmembrane helix</keyword>
<keyword evidence="6" id="KW-1185">Reference proteome</keyword>
<dbReference type="Proteomes" id="UP001165378">
    <property type="component" value="Unassembled WGS sequence"/>
</dbReference>
<dbReference type="EMBL" id="JAKFHA010000003">
    <property type="protein sequence ID" value="MCF2527267.1"/>
    <property type="molecule type" value="Genomic_DNA"/>
</dbReference>
<accession>A0AA41U186</accession>
<feature type="transmembrane region" description="Helical" evidence="3">
    <location>
        <begin position="56"/>
        <end position="78"/>
    </location>
</feature>
<proteinExistence type="inferred from homology"/>
<keyword evidence="3" id="KW-0812">Transmembrane</keyword>
<feature type="region of interest" description="Disordered" evidence="2">
    <location>
        <begin position="1"/>
        <end position="48"/>
    </location>
</feature>
<gene>
    <name evidence="5" type="ORF">LZ495_08575</name>
</gene>
<organism evidence="5 6">
    <name type="scientific">Yinghuangia soli</name>
    <dbReference type="NCBI Taxonomy" id="2908204"/>
    <lineage>
        <taxon>Bacteria</taxon>
        <taxon>Bacillati</taxon>
        <taxon>Actinomycetota</taxon>
        <taxon>Actinomycetes</taxon>
        <taxon>Kitasatosporales</taxon>
        <taxon>Streptomycetaceae</taxon>
        <taxon>Yinghuangia</taxon>
    </lineage>
</organism>
<evidence type="ECO:0000313" key="5">
    <source>
        <dbReference type="EMBL" id="MCF2527267.1"/>
    </source>
</evidence>
<dbReference type="RefSeq" id="WP_235051408.1">
    <property type="nucleotide sequence ID" value="NZ_JAKFHA010000003.1"/>
</dbReference>
<reference evidence="5" key="1">
    <citation type="submission" date="2022-01" db="EMBL/GenBank/DDBJ databases">
        <title>Genome-Based Taxonomic Classification of the Phylum Actinobacteria.</title>
        <authorList>
            <person name="Gao Y."/>
        </authorList>
    </citation>
    <scope>NUCLEOTIDE SEQUENCE</scope>
    <source>
        <strain evidence="5">KLBMP 8922</strain>
    </source>
</reference>
<dbReference type="NCBIfam" id="TIGR00350">
    <property type="entry name" value="lytR_cpsA_psr"/>
    <property type="match status" value="1"/>
</dbReference>
<comment type="caution">
    <text evidence="5">The sequence shown here is derived from an EMBL/GenBank/DDBJ whole genome shotgun (WGS) entry which is preliminary data.</text>
</comment>
<evidence type="ECO:0000256" key="3">
    <source>
        <dbReference type="SAM" id="Phobius"/>
    </source>
</evidence>
<protein>
    <submittedName>
        <fullName evidence="5">LCP family protein</fullName>
    </submittedName>
</protein>
<evidence type="ECO:0000256" key="2">
    <source>
        <dbReference type="SAM" id="MobiDB-lite"/>
    </source>
</evidence>
<comment type="similarity">
    <text evidence="1">Belongs to the LytR/CpsA/Psr (LCP) family.</text>
</comment>
<evidence type="ECO:0000259" key="4">
    <source>
        <dbReference type="Pfam" id="PF03816"/>
    </source>
</evidence>